<evidence type="ECO:0000256" key="2">
    <source>
        <dbReference type="ARBA" id="ARBA00004496"/>
    </source>
</evidence>
<evidence type="ECO:0000256" key="6">
    <source>
        <dbReference type="ARBA" id="ARBA00022490"/>
    </source>
</evidence>
<evidence type="ECO:0000259" key="11">
    <source>
        <dbReference type="Pfam" id="PF00561"/>
    </source>
</evidence>
<dbReference type="PANTHER" id="PTHR43722">
    <property type="entry name" value="PROLINE IMINOPEPTIDASE"/>
    <property type="match status" value="1"/>
</dbReference>
<evidence type="ECO:0000256" key="8">
    <source>
        <dbReference type="ARBA" id="ARBA00022801"/>
    </source>
</evidence>
<dbReference type="AlphaFoldDB" id="A0A2V3J5L3"/>
<keyword evidence="10" id="KW-0732">Signal</keyword>
<evidence type="ECO:0000256" key="5">
    <source>
        <dbReference type="ARBA" id="ARBA00022438"/>
    </source>
</evidence>
<dbReference type="InterPro" id="IPR000073">
    <property type="entry name" value="AB_hydrolase_1"/>
</dbReference>
<keyword evidence="5 12" id="KW-0031">Aminopeptidase</keyword>
<dbReference type="Proteomes" id="UP000247409">
    <property type="component" value="Unassembled WGS sequence"/>
</dbReference>
<evidence type="ECO:0000256" key="1">
    <source>
        <dbReference type="ARBA" id="ARBA00001585"/>
    </source>
</evidence>
<comment type="similarity">
    <text evidence="3">Belongs to the peptidase S33 family.</text>
</comment>
<dbReference type="PANTHER" id="PTHR43722:SF1">
    <property type="entry name" value="PROLINE IMINOPEPTIDASE"/>
    <property type="match status" value="1"/>
</dbReference>
<reference evidence="12 13" key="1">
    <citation type="journal article" date="2018" name="Mol. Biol. Evol.">
        <title>Analysis of the draft genome of the red seaweed Gracilariopsis chorda provides insights into genome size evolution in Rhodophyta.</title>
        <authorList>
            <person name="Lee J."/>
            <person name="Yang E.C."/>
            <person name="Graf L."/>
            <person name="Yang J.H."/>
            <person name="Qiu H."/>
            <person name="Zel Zion U."/>
            <person name="Chan C.X."/>
            <person name="Stephens T.G."/>
            <person name="Weber A.P.M."/>
            <person name="Boo G.H."/>
            <person name="Boo S.M."/>
            <person name="Kim K.M."/>
            <person name="Shin Y."/>
            <person name="Jung M."/>
            <person name="Lee S.J."/>
            <person name="Yim H.S."/>
            <person name="Lee J.H."/>
            <person name="Bhattacharya D."/>
            <person name="Yoon H.S."/>
        </authorList>
    </citation>
    <scope>NUCLEOTIDE SEQUENCE [LARGE SCALE GENOMIC DNA]</scope>
    <source>
        <strain evidence="12 13">SKKU-2015</strain>
        <tissue evidence="12">Whole body</tissue>
    </source>
</reference>
<accession>A0A2V3J5L3</accession>
<evidence type="ECO:0000313" key="13">
    <source>
        <dbReference type="Proteomes" id="UP000247409"/>
    </source>
</evidence>
<evidence type="ECO:0000256" key="9">
    <source>
        <dbReference type="ARBA" id="ARBA00029605"/>
    </source>
</evidence>
<evidence type="ECO:0000256" key="7">
    <source>
        <dbReference type="ARBA" id="ARBA00022670"/>
    </source>
</evidence>
<dbReference type="STRING" id="448386.A0A2V3J5L3"/>
<dbReference type="InterPro" id="IPR005944">
    <property type="entry name" value="Pro_iminopeptidase"/>
</dbReference>
<dbReference type="SUPFAM" id="SSF53474">
    <property type="entry name" value="alpha/beta-Hydrolases"/>
    <property type="match status" value="1"/>
</dbReference>
<comment type="catalytic activity">
    <reaction evidence="1">
        <text>Release of N-terminal proline from a peptide.</text>
        <dbReference type="EC" id="3.4.11.5"/>
    </reaction>
</comment>
<dbReference type="InterPro" id="IPR002410">
    <property type="entry name" value="Peptidase_S33"/>
</dbReference>
<dbReference type="EMBL" id="NBIV01000002">
    <property type="protein sequence ID" value="PXF49711.1"/>
    <property type="molecule type" value="Genomic_DNA"/>
</dbReference>
<dbReference type="GO" id="GO:0006508">
    <property type="term" value="P:proteolysis"/>
    <property type="evidence" value="ECO:0007669"/>
    <property type="project" value="UniProtKB-KW"/>
</dbReference>
<keyword evidence="6" id="KW-0963">Cytoplasm</keyword>
<proteinExistence type="inferred from homology"/>
<keyword evidence="13" id="KW-1185">Reference proteome</keyword>
<dbReference type="PRINTS" id="PR00793">
    <property type="entry name" value="PROAMNOPTASE"/>
</dbReference>
<dbReference type="InterPro" id="IPR029058">
    <property type="entry name" value="AB_hydrolase_fold"/>
</dbReference>
<feature type="domain" description="AB hydrolase-1" evidence="11">
    <location>
        <begin position="73"/>
        <end position="435"/>
    </location>
</feature>
<dbReference type="Gene3D" id="3.40.50.1820">
    <property type="entry name" value="alpha/beta hydrolase"/>
    <property type="match status" value="1"/>
</dbReference>
<dbReference type="OrthoDB" id="425534at2759"/>
<evidence type="ECO:0000313" key="12">
    <source>
        <dbReference type="EMBL" id="PXF49711.1"/>
    </source>
</evidence>
<feature type="chain" id="PRO_5015854736" description="prolyl aminopeptidase" evidence="10">
    <location>
        <begin position="22"/>
        <end position="461"/>
    </location>
</feature>
<comment type="caution">
    <text evidence="12">The sequence shown here is derived from an EMBL/GenBank/DDBJ whole genome shotgun (WGS) entry which is preliminary data.</text>
</comment>
<name>A0A2V3J5L3_9FLOR</name>
<comment type="subcellular location">
    <subcellularLocation>
        <location evidence="2">Cytoplasm</location>
    </subcellularLocation>
</comment>
<gene>
    <name evidence="12" type="ORF">BWQ96_00363</name>
</gene>
<feature type="signal peptide" evidence="10">
    <location>
        <begin position="1"/>
        <end position="21"/>
    </location>
</feature>
<sequence length="461" mass="51247">MLRSSLLSLLLFQVLLCLAYASIEEIPCPDSLSNSTCGKLTVPLDHANPSTTVNISIHYAITYPSIPTNSDIAFVLVPGGPGGSILTHSPRELTSLDLIDELKRPVILFDPRGTGNSSRLNCSLQAKPLSFDIDLLNIRRCFSEIGNEVFHYSTNAIVNDLEMLRNALNFKQLDLFGVSYGTLISQAYGVLYPDSVHSMLLDSPLPMRYTDLYEVRHHAAYARIHAEKNKHNPNFSARKFKNQLKSVLRRLRWNRTLREDLKIDPRILFHMYRFPSDSFASSIASAANEKNYTGLKEIARSLEPSVQPLRNFSVAMSVSTLCNSMVDLVPWDIDAGFIERLTMLGYDVLRKVGLYGFSPFYLTEGFESLAKHCPAMSVPQLRREGLPLDKGQQKYIPALVLVGDLDAITPMEDVVDLDAVLKNNVAVVKGADHVVSLHPCGMLLFLEFAAHGAVSNMSACQ</sequence>
<keyword evidence="7" id="KW-0645">Protease</keyword>
<evidence type="ECO:0000256" key="10">
    <source>
        <dbReference type="SAM" id="SignalP"/>
    </source>
</evidence>
<dbReference type="Pfam" id="PF00561">
    <property type="entry name" value="Abhydrolase_1"/>
    <property type="match status" value="1"/>
</dbReference>
<dbReference type="EC" id="3.4.11.5" evidence="4"/>
<keyword evidence="8" id="KW-0378">Hydrolase</keyword>
<protein>
    <recommendedName>
        <fullName evidence="4">prolyl aminopeptidase</fullName>
        <ecNumber evidence="4">3.4.11.5</ecNumber>
    </recommendedName>
    <alternativeName>
        <fullName evidence="9">Prolyl aminopeptidase</fullName>
    </alternativeName>
</protein>
<dbReference type="GO" id="GO:0004177">
    <property type="term" value="F:aminopeptidase activity"/>
    <property type="evidence" value="ECO:0007669"/>
    <property type="project" value="UniProtKB-KW"/>
</dbReference>
<organism evidence="12 13">
    <name type="scientific">Gracilariopsis chorda</name>
    <dbReference type="NCBI Taxonomy" id="448386"/>
    <lineage>
        <taxon>Eukaryota</taxon>
        <taxon>Rhodophyta</taxon>
        <taxon>Florideophyceae</taxon>
        <taxon>Rhodymeniophycidae</taxon>
        <taxon>Gracilariales</taxon>
        <taxon>Gracilariaceae</taxon>
        <taxon>Gracilariopsis</taxon>
    </lineage>
</organism>
<dbReference type="GO" id="GO:0005737">
    <property type="term" value="C:cytoplasm"/>
    <property type="evidence" value="ECO:0007669"/>
    <property type="project" value="UniProtKB-SubCell"/>
</dbReference>
<evidence type="ECO:0000256" key="3">
    <source>
        <dbReference type="ARBA" id="ARBA00010088"/>
    </source>
</evidence>
<evidence type="ECO:0000256" key="4">
    <source>
        <dbReference type="ARBA" id="ARBA00012568"/>
    </source>
</evidence>